<protein>
    <submittedName>
        <fullName evidence="2">Uncharacterized protein</fullName>
    </submittedName>
</protein>
<sequence>MAYNYYQQAQPGWGTSQFQFGPPPTPNFQSQPNWGGMDFYRAHAQTSDPSLFDHAWNRVRDYSGSSIPGVGVGLHEARHWHRLAYGGIGELSRMLPAEIGHAAAYEAYRTWIHNSSIYEPLSGDVARQREGLIGLAVAEATRLLPFAGRQMDHYSHMAASDAAAATASVIFFQSREERDGGGYRRSRSLSRPGSSSSYGDYYANDDALTNPYYRSQSRHRSRSRSRARPVIQIPGGGAGYSPMSGGGYPGSGYATPIPPGVASSYGGQSSYSPYGGGGMPMTVPPGTPYPQTAMPMGVPGSYQGSSMPMGVPGSYQGSGMPMGIPMSASSHHRGRTSSMSYGQAPYMGTAMSTGGMQMGTAMGAGGMQMVPPGPQTIIVTKPHRKHKHRHSSRSHRSRSIEPYVDHYPHY</sequence>
<feature type="compositionally biased region" description="Basic residues" evidence="1">
    <location>
        <begin position="216"/>
        <end position="227"/>
    </location>
</feature>
<feature type="compositionally biased region" description="Low complexity" evidence="1">
    <location>
        <begin position="189"/>
        <end position="202"/>
    </location>
</feature>
<feature type="compositionally biased region" description="Basic residues" evidence="1">
    <location>
        <begin position="381"/>
        <end position="397"/>
    </location>
</feature>
<gene>
    <name evidence="2" type="ORF">Hypma_008059</name>
</gene>
<comment type="caution">
    <text evidence="2">The sequence shown here is derived from an EMBL/GenBank/DDBJ whole genome shotgun (WGS) entry which is preliminary data.</text>
</comment>
<accession>A0A369JSN4</accession>
<reference evidence="2" key="1">
    <citation type="submission" date="2018-04" db="EMBL/GenBank/DDBJ databases">
        <title>Whole genome sequencing of Hypsizygus marmoreus.</title>
        <authorList>
            <person name="Choi I.-G."/>
            <person name="Min B."/>
            <person name="Kim J.-G."/>
            <person name="Kim S."/>
            <person name="Oh Y.-L."/>
            <person name="Kong W.-S."/>
            <person name="Park H."/>
            <person name="Jeong J."/>
            <person name="Song E.-S."/>
        </authorList>
    </citation>
    <scope>NUCLEOTIDE SEQUENCE [LARGE SCALE GENOMIC DNA]</scope>
    <source>
        <strain evidence="2">51987-8</strain>
    </source>
</reference>
<dbReference type="EMBL" id="LUEZ02000041">
    <property type="protein sequence ID" value="RDB25311.1"/>
    <property type="molecule type" value="Genomic_DNA"/>
</dbReference>
<name>A0A369JSN4_HYPMA</name>
<evidence type="ECO:0000256" key="1">
    <source>
        <dbReference type="SAM" id="MobiDB-lite"/>
    </source>
</evidence>
<dbReference type="OrthoDB" id="2802356at2759"/>
<dbReference type="STRING" id="39966.A0A369JSN4"/>
<dbReference type="AlphaFoldDB" id="A0A369JSN4"/>
<organism evidence="2 3">
    <name type="scientific">Hypsizygus marmoreus</name>
    <name type="common">White beech mushroom</name>
    <name type="synonym">Agaricus marmoreus</name>
    <dbReference type="NCBI Taxonomy" id="39966"/>
    <lineage>
        <taxon>Eukaryota</taxon>
        <taxon>Fungi</taxon>
        <taxon>Dikarya</taxon>
        <taxon>Basidiomycota</taxon>
        <taxon>Agaricomycotina</taxon>
        <taxon>Agaricomycetes</taxon>
        <taxon>Agaricomycetidae</taxon>
        <taxon>Agaricales</taxon>
        <taxon>Tricholomatineae</taxon>
        <taxon>Lyophyllaceae</taxon>
        <taxon>Hypsizygus</taxon>
    </lineage>
</organism>
<dbReference type="Proteomes" id="UP000076154">
    <property type="component" value="Unassembled WGS sequence"/>
</dbReference>
<feature type="region of interest" description="Disordered" evidence="1">
    <location>
        <begin position="179"/>
        <end position="242"/>
    </location>
</feature>
<evidence type="ECO:0000313" key="2">
    <source>
        <dbReference type="EMBL" id="RDB25311.1"/>
    </source>
</evidence>
<feature type="region of interest" description="Disordered" evidence="1">
    <location>
        <begin position="381"/>
        <end position="410"/>
    </location>
</feature>
<dbReference type="InParanoid" id="A0A369JSN4"/>
<evidence type="ECO:0000313" key="3">
    <source>
        <dbReference type="Proteomes" id="UP000076154"/>
    </source>
</evidence>
<proteinExistence type="predicted"/>
<keyword evidence="3" id="KW-1185">Reference proteome</keyword>